<dbReference type="PANTHER" id="PTHR42681">
    <property type="entry name" value="MALONYL-COA-ACYL CARRIER PROTEIN TRANSACYLASE, MITOCHONDRIAL"/>
    <property type="match status" value="1"/>
</dbReference>
<dbReference type="Gene3D" id="3.40.366.10">
    <property type="entry name" value="Malonyl-Coenzyme A Acyl Carrier Protein, domain 2"/>
    <property type="match status" value="1"/>
</dbReference>
<dbReference type="SUPFAM" id="SSF52151">
    <property type="entry name" value="FabD/lysophospholipase-like"/>
    <property type="match status" value="1"/>
</dbReference>
<dbReference type="InterPro" id="IPR001227">
    <property type="entry name" value="Ac_transferase_dom_sf"/>
</dbReference>
<dbReference type="GO" id="GO:0004314">
    <property type="term" value="F:[acyl-carrier-protein] S-malonyltransferase activity"/>
    <property type="evidence" value="ECO:0007669"/>
    <property type="project" value="TreeGrafter"/>
</dbReference>
<dbReference type="GO" id="GO:0005829">
    <property type="term" value="C:cytosol"/>
    <property type="evidence" value="ECO:0007669"/>
    <property type="project" value="TreeGrafter"/>
</dbReference>
<dbReference type="SUPFAM" id="SSF55048">
    <property type="entry name" value="Probable ACP-binding domain of malonyl-CoA ACP transacylase"/>
    <property type="match status" value="1"/>
</dbReference>
<dbReference type="PANTHER" id="PTHR42681:SF6">
    <property type="entry name" value="BLL0263 PROTEIN"/>
    <property type="match status" value="1"/>
</dbReference>
<dbReference type="Pfam" id="PF00698">
    <property type="entry name" value="Acyl_transf_1"/>
    <property type="match status" value="1"/>
</dbReference>
<dbReference type="EMBL" id="CXOI01000019">
    <property type="protein sequence ID" value="CTP85259.1"/>
    <property type="molecule type" value="Genomic_DNA"/>
</dbReference>
<gene>
    <name evidence="2" type="primary">mdcH</name>
    <name evidence="2" type="ORF">XTALMG727_1266</name>
</gene>
<evidence type="ECO:0000259" key="1">
    <source>
        <dbReference type="SMART" id="SM00827"/>
    </source>
</evidence>
<dbReference type="Gene3D" id="3.30.70.250">
    <property type="entry name" value="Malonyl-CoA ACP transacylase, ACP-binding"/>
    <property type="match status" value="1"/>
</dbReference>
<keyword evidence="2" id="KW-0808">Transferase</keyword>
<organism evidence="2 3">
    <name type="scientific">Xanthomonas graminis pv. arrhenatheri LMG 727</name>
    <dbReference type="NCBI Taxonomy" id="1195923"/>
    <lineage>
        <taxon>Bacteria</taxon>
        <taxon>Pseudomonadati</taxon>
        <taxon>Pseudomonadota</taxon>
        <taxon>Gammaproteobacteria</taxon>
        <taxon>Lysobacterales</taxon>
        <taxon>Lysobacteraceae</taxon>
        <taxon>Xanthomonas</taxon>
        <taxon>Xanthomonas translucens group</taxon>
        <taxon>Xanthomonas graminis</taxon>
    </lineage>
</organism>
<reference evidence="3" key="1">
    <citation type="submission" date="2015-07" db="EMBL/GenBank/DDBJ databases">
        <authorList>
            <person name="Wibberg D."/>
        </authorList>
    </citation>
    <scope>NUCLEOTIDE SEQUENCE [LARGE SCALE GENOMIC DNA]</scope>
</reference>
<dbReference type="InterPro" id="IPR014043">
    <property type="entry name" value="Acyl_transferase_dom"/>
</dbReference>
<dbReference type="AlphaFoldDB" id="A0A0K2ZM24"/>
<accession>A0A0K2ZM24</accession>
<dbReference type="InterPro" id="IPR050858">
    <property type="entry name" value="Mal-CoA-ACP_Trans/PKS_FabD"/>
</dbReference>
<dbReference type="RefSeq" id="WP_053834703.1">
    <property type="nucleotide sequence ID" value="NZ_CXOI01000019.1"/>
</dbReference>
<sequence>MSLALLCPGQGAQHPAMFDYCAGAPAAEAVLAAAAQVLGADPRALAGADARYDNAVAQPLVCAAALANAAALLPQLPPPALLLGYSIGELAAHALGGGMDASACLALARRRAQRMDAASRKGDGLIAVQGLLRDAAETLCAQTGLHIAIVNGDDHLVLGGHADALAQGERQARAQRARVTRLPVAVAAHTPLLASAAQAFAADLRAAPLAAPRAALLAGIDGHRIGDRDDAIGALSAQLATTLDWAGTLRQAAERGARVFLELGPGGALARIARELLPQCQARSVEEFGSLAAAAAWARQAEQRMQ</sequence>
<proteinExistence type="predicted"/>
<protein>
    <submittedName>
        <fullName evidence="2">ACP S-malonyltransferase</fullName>
    </submittedName>
</protein>
<keyword evidence="3" id="KW-1185">Reference proteome</keyword>
<dbReference type="InterPro" id="IPR016035">
    <property type="entry name" value="Acyl_Trfase/lysoPLipase"/>
</dbReference>
<feature type="domain" description="Malonyl-CoA:ACP transacylase (MAT)" evidence="1">
    <location>
        <begin position="6"/>
        <end position="301"/>
    </location>
</feature>
<evidence type="ECO:0000313" key="3">
    <source>
        <dbReference type="Proteomes" id="UP000046187"/>
    </source>
</evidence>
<evidence type="ECO:0000313" key="2">
    <source>
        <dbReference type="EMBL" id="CTP85259.1"/>
    </source>
</evidence>
<dbReference type="Proteomes" id="UP000046187">
    <property type="component" value="Unassembled WGS sequence"/>
</dbReference>
<dbReference type="SMART" id="SM00827">
    <property type="entry name" value="PKS_AT"/>
    <property type="match status" value="1"/>
</dbReference>
<dbReference type="InterPro" id="IPR016036">
    <property type="entry name" value="Malonyl_transacylase_ACP-bd"/>
</dbReference>
<name>A0A0K2ZM24_9XANT</name>
<dbReference type="GO" id="GO:0006633">
    <property type="term" value="P:fatty acid biosynthetic process"/>
    <property type="evidence" value="ECO:0007669"/>
    <property type="project" value="TreeGrafter"/>
</dbReference>